<dbReference type="InterPro" id="IPR011009">
    <property type="entry name" value="Kinase-like_dom_sf"/>
</dbReference>
<dbReference type="PROSITE" id="PS00107">
    <property type="entry name" value="PROTEIN_KINASE_ATP"/>
    <property type="match status" value="1"/>
</dbReference>
<dbReference type="PROSITE" id="PS50011">
    <property type="entry name" value="PROTEIN_KINASE_DOM"/>
    <property type="match status" value="1"/>
</dbReference>
<evidence type="ECO:0000256" key="2">
    <source>
        <dbReference type="ARBA" id="ARBA00022527"/>
    </source>
</evidence>
<dbReference type="SUPFAM" id="SSF56112">
    <property type="entry name" value="Protein kinase-like (PK-like)"/>
    <property type="match status" value="1"/>
</dbReference>
<dbReference type="PANTHER" id="PTHR44167">
    <property type="entry name" value="OVARIAN-SPECIFIC SERINE/THREONINE-PROTEIN KINASE LOK-RELATED"/>
    <property type="match status" value="1"/>
</dbReference>
<dbReference type="InterPro" id="IPR017441">
    <property type="entry name" value="Protein_kinase_ATP_BS"/>
</dbReference>
<dbReference type="OrthoDB" id="4062651at2759"/>
<evidence type="ECO:0000256" key="3">
    <source>
        <dbReference type="ARBA" id="ARBA00022679"/>
    </source>
</evidence>
<dbReference type="AlphaFoldDB" id="G8C1P9"/>
<keyword evidence="5" id="KW-0418">Kinase</keyword>
<feature type="binding site" evidence="9">
    <location>
        <position position="231"/>
    </location>
    <ligand>
        <name>ATP</name>
        <dbReference type="ChEBI" id="CHEBI:30616"/>
    </ligand>
</feature>
<evidence type="ECO:0000256" key="10">
    <source>
        <dbReference type="SAM" id="MobiDB-lite"/>
    </source>
</evidence>
<dbReference type="EMBL" id="HE612870">
    <property type="protein sequence ID" value="CCE66077.1"/>
    <property type="molecule type" value="Genomic_DNA"/>
</dbReference>
<keyword evidence="6 9" id="KW-0067">ATP-binding</keyword>
<protein>
    <recommendedName>
        <fullName evidence="1">non-specific serine/threonine protein kinase</fullName>
        <ecNumber evidence="1">2.7.11.1</ecNumber>
    </recommendedName>
</protein>
<feature type="region of interest" description="Disordered" evidence="10">
    <location>
        <begin position="1"/>
        <end position="32"/>
    </location>
</feature>
<dbReference type="GO" id="GO:0044773">
    <property type="term" value="P:mitotic DNA damage checkpoint signaling"/>
    <property type="evidence" value="ECO:0007669"/>
    <property type="project" value="TreeGrafter"/>
</dbReference>
<feature type="region of interest" description="Disordered" evidence="10">
    <location>
        <begin position="688"/>
        <end position="748"/>
    </location>
</feature>
<dbReference type="FunFam" id="1.10.510.10:FF:000949">
    <property type="entry name" value="Serine/threonine-protein kinase PTK1/STK1"/>
    <property type="match status" value="1"/>
</dbReference>
<dbReference type="EC" id="2.7.11.1" evidence="1"/>
<gene>
    <name evidence="12" type="primary">TPHA0O01080</name>
    <name evidence="12" type="ordered locus">TPHA_0O01080</name>
</gene>
<dbReference type="eggNOG" id="KOG0583">
    <property type="taxonomic scope" value="Eukaryota"/>
</dbReference>
<feature type="compositionally biased region" description="Low complexity" evidence="10">
    <location>
        <begin position="708"/>
        <end position="723"/>
    </location>
</feature>
<proteinExistence type="predicted"/>
<organism evidence="12 13">
    <name type="scientific">Tetrapisispora phaffii (strain ATCC 24235 / CBS 4417 / NBRC 1672 / NRRL Y-8282 / UCD 70-5)</name>
    <name type="common">Yeast</name>
    <name type="synonym">Fabospora phaffii</name>
    <dbReference type="NCBI Taxonomy" id="1071381"/>
    <lineage>
        <taxon>Eukaryota</taxon>
        <taxon>Fungi</taxon>
        <taxon>Dikarya</taxon>
        <taxon>Ascomycota</taxon>
        <taxon>Saccharomycotina</taxon>
        <taxon>Saccharomycetes</taxon>
        <taxon>Saccharomycetales</taxon>
        <taxon>Saccharomycetaceae</taxon>
        <taxon>Tetrapisispora</taxon>
    </lineage>
</organism>
<reference evidence="12 13" key="1">
    <citation type="journal article" date="2011" name="Proc. Natl. Acad. Sci. U.S.A.">
        <title>Evolutionary erosion of yeast sex chromosomes by mating-type switching accidents.</title>
        <authorList>
            <person name="Gordon J.L."/>
            <person name="Armisen D."/>
            <person name="Proux-Wera E."/>
            <person name="Oheigeartaigh S.S."/>
            <person name="Byrne K.P."/>
            <person name="Wolfe K.H."/>
        </authorList>
    </citation>
    <scope>NUCLEOTIDE SEQUENCE [LARGE SCALE GENOMIC DNA]</scope>
    <source>
        <strain evidence="13">ATCC 24235 / CBS 4417 / NBRC 1672 / NRRL Y-8282 / UCD 70-5</strain>
    </source>
</reference>
<dbReference type="GO" id="GO:0005524">
    <property type="term" value="F:ATP binding"/>
    <property type="evidence" value="ECO:0007669"/>
    <property type="project" value="UniProtKB-UniRule"/>
</dbReference>
<evidence type="ECO:0000313" key="12">
    <source>
        <dbReference type="EMBL" id="CCE66077.1"/>
    </source>
</evidence>
<evidence type="ECO:0000256" key="6">
    <source>
        <dbReference type="ARBA" id="ARBA00022840"/>
    </source>
</evidence>
<evidence type="ECO:0000256" key="7">
    <source>
        <dbReference type="ARBA" id="ARBA00047899"/>
    </source>
</evidence>
<dbReference type="GO" id="GO:0005634">
    <property type="term" value="C:nucleus"/>
    <property type="evidence" value="ECO:0007669"/>
    <property type="project" value="TreeGrafter"/>
</dbReference>
<dbReference type="KEGG" id="tpf:TPHA_0O01080"/>
<name>G8C1P9_TETPH</name>
<dbReference type="STRING" id="1071381.G8C1P9"/>
<evidence type="ECO:0000256" key="4">
    <source>
        <dbReference type="ARBA" id="ARBA00022741"/>
    </source>
</evidence>
<keyword evidence="4 9" id="KW-0547">Nucleotide-binding</keyword>
<keyword evidence="3" id="KW-0808">Transferase</keyword>
<sequence length="748" mass="83947">MPSNNGSRERSSSFKLFNKIGNTLKMENDQPGHYSEIENRSLKKQSTSPGSTFGHHLSSALFNKKSSPTVLKTAIHVKSSSSLSNLVAHSHNPFANKQDNIGGGSSISGSRGAKISHGHNHRNDANDNPLKSRHLHMENIVYNPYGINNNTTQPQNDISFYMQEGENSERLLPLPVSSPDDFLPDHLKQKSYQLTDGFNFDKDNKFLGAGSSSEVKRVKSAFDHKEIYALKKLTMIHKETPERFYKRCSKEFIIAKTLSCNIHVSSTFYLMKIPTSKFTSRGWGFVMELCVGDLFQYLERSGWKNVPVSEKFCIFKQVAEGLKFIHSKGIVHRDVKPENILLTKDGICKLTDFGISDYYHEIHDDLTSPIKLCEGIIGSTPYAPPEVMVFDDKREHPKEQKKPYNPVLMDCYGLGILFFAIMNSYLPFTESSPFDPKFRDFETSYDNFIFHQNKNFRVKGNYKPGPGGEYKLGRGFLSTEASRVGWRLLDPNPETRYNMDDLFDDPWFKQVETCIDSNATEYNDTHYRVSFPQLSTNTMNKDSVDMTPDTGSIHSIASVSTAATKNDVPDLPRPRTMVDIALSPDLTKKKKKVKELSSIDSAEDSPANDIDVKKHIHDIQEHKIVFTLDDAEAEEAQQDTSDFKTSDVRANALSQDVPDKIDELLEGSVETNEDSGITKDLKNVKLDGDGRSASGSGKGNIFRNEAMSTSSSLTSLKSNSSKKAVIHHHLDVPNSIPNAPSMRSFSDR</sequence>
<feature type="compositionally biased region" description="Polar residues" evidence="10">
    <location>
        <begin position="735"/>
        <end position="748"/>
    </location>
</feature>
<evidence type="ECO:0000256" key="8">
    <source>
        <dbReference type="ARBA" id="ARBA00048679"/>
    </source>
</evidence>
<dbReference type="HOGENOM" id="CLU_009275_1_1_1"/>
<evidence type="ECO:0000259" key="11">
    <source>
        <dbReference type="PROSITE" id="PS50011"/>
    </source>
</evidence>
<comment type="catalytic activity">
    <reaction evidence="8">
        <text>L-seryl-[protein] + ATP = O-phospho-L-seryl-[protein] + ADP + H(+)</text>
        <dbReference type="Rhea" id="RHEA:17989"/>
        <dbReference type="Rhea" id="RHEA-COMP:9863"/>
        <dbReference type="Rhea" id="RHEA-COMP:11604"/>
        <dbReference type="ChEBI" id="CHEBI:15378"/>
        <dbReference type="ChEBI" id="CHEBI:29999"/>
        <dbReference type="ChEBI" id="CHEBI:30616"/>
        <dbReference type="ChEBI" id="CHEBI:83421"/>
        <dbReference type="ChEBI" id="CHEBI:456216"/>
        <dbReference type="EC" id="2.7.11.1"/>
    </reaction>
</comment>
<comment type="catalytic activity">
    <reaction evidence="7">
        <text>L-threonyl-[protein] + ATP = O-phospho-L-threonyl-[protein] + ADP + H(+)</text>
        <dbReference type="Rhea" id="RHEA:46608"/>
        <dbReference type="Rhea" id="RHEA-COMP:11060"/>
        <dbReference type="Rhea" id="RHEA-COMP:11605"/>
        <dbReference type="ChEBI" id="CHEBI:15378"/>
        <dbReference type="ChEBI" id="CHEBI:30013"/>
        <dbReference type="ChEBI" id="CHEBI:30616"/>
        <dbReference type="ChEBI" id="CHEBI:61977"/>
        <dbReference type="ChEBI" id="CHEBI:456216"/>
        <dbReference type="EC" id="2.7.11.1"/>
    </reaction>
</comment>
<dbReference type="Proteomes" id="UP000005666">
    <property type="component" value="Chromosome 15"/>
</dbReference>
<evidence type="ECO:0000256" key="9">
    <source>
        <dbReference type="PROSITE-ProRule" id="PRU10141"/>
    </source>
</evidence>
<dbReference type="InterPro" id="IPR008271">
    <property type="entry name" value="Ser/Thr_kinase_AS"/>
</dbReference>
<dbReference type="GeneID" id="11530568"/>
<evidence type="ECO:0000256" key="5">
    <source>
        <dbReference type="ARBA" id="ARBA00022777"/>
    </source>
</evidence>
<dbReference type="Pfam" id="PF00069">
    <property type="entry name" value="Pkinase"/>
    <property type="match status" value="1"/>
</dbReference>
<dbReference type="PANTHER" id="PTHR44167:SF30">
    <property type="entry name" value="PHOSPHORYLASE KINASE"/>
    <property type="match status" value="1"/>
</dbReference>
<dbReference type="Gene3D" id="1.10.510.10">
    <property type="entry name" value="Transferase(Phosphotransferase) domain 1"/>
    <property type="match status" value="1"/>
</dbReference>
<dbReference type="SMART" id="SM00220">
    <property type="entry name" value="S_TKc"/>
    <property type="match status" value="1"/>
</dbReference>
<dbReference type="GO" id="GO:0004674">
    <property type="term" value="F:protein serine/threonine kinase activity"/>
    <property type="evidence" value="ECO:0007669"/>
    <property type="project" value="UniProtKB-KW"/>
</dbReference>
<feature type="region of interest" description="Disordered" evidence="10">
    <location>
        <begin position="94"/>
        <end position="130"/>
    </location>
</feature>
<dbReference type="InterPro" id="IPR000719">
    <property type="entry name" value="Prot_kinase_dom"/>
</dbReference>
<dbReference type="RefSeq" id="XP_003688511.1">
    <property type="nucleotide sequence ID" value="XM_003688463.1"/>
</dbReference>
<feature type="domain" description="Protein kinase" evidence="11">
    <location>
        <begin position="201"/>
        <end position="508"/>
    </location>
</feature>
<accession>G8C1P9</accession>
<keyword evidence="2" id="KW-0723">Serine/threonine-protein kinase</keyword>
<evidence type="ECO:0000256" key="1">
    <source>
        <dbReference type="ARBA" id="ARBA00012513"/>
    </source>
</evidence>
<keyword evidence="13" id="KW-1185">Reference proteome</keyword>
<dbReference type="OMA" id="DHTHREN"/>
<evidence type="ECO:0000313" key="13">
    <source>
        <dbReference type="Proteomes" id="UP000005666"/>
    </source>
</evidence>
<dbReference type="PROSITE" id="PS00108">
    <property type="entry name" value="PROTEIN_KINASE_ST"/>
    <property type="match status" value="1"/>
</dbReference>